<feature type="region of interest" description="Disordered" evidence="1">
    <location>
        <begin position="1"/>
        <end position="34"/>
    </location>
</feature>
<proteinExistence type="predicted"/>
<dbReference type="EMBL" id="VSRR010111810">
    <property type="protein sequence ID" value="MPC97869.1"/>
    <property type="molecule type" value="Genomic_DNA"/>
</dbReference>
<evidence type="ECO:0000313" key="3">
    <source>
        <dbReference type="Proteomes" id="UP000324222"/>
    </source>
</evidence>
<name>A0A5B7JSM2_PORTR</name>
<accession>A0A5B7JSM2</accession>
<organism evidence="2 3">
    <name type="scientific">Portunus trituberculatus</name>
    <name type="common">Swimming crab</name>
    <name type="synonym">Neptunus trituberculatus</name>
    <dbReference type="NCBI Taxonomy" id="210409"/>
    <lineage>
        <taxon>Eukaryota</taxon>
        <taxon>Metazoa</taxon>
        <taxon>Ecdysozoa</taxon>
        <taxon>Arthropoda</taxon>
        <taxon>Crustacea</taxon>
        <taxon>Multicrustacea</taxon>
        <taxon>Malacostraca</taxon>
        <taxon>Eumalacostraca</taxon>
        <taxon>Eucarida</taxon>
        <taxon>Decapoda</taxon>
        <taxon>Pleocyemata</taxon>
        <taxon>Brachyura</taxon>
        <taxon>Eubrachyura</taxon>
        <taxon>Portunoidea</taxon>
        <taxon>Portunidae</taxon>
        <taxon>Portuninae</taxon>
        <taxon>Portunus</taxon>
    </lineage>
</organism>
<evidence type="ECO:0000313" key="2">
    <source>
        <dbReference type="EMBL" id="MPC97869.1"/>
    </source>
</evidence>
<keyword evidence="3" id="KW-1185">Reference proteome</keyword>
<protein>
    <submittedName>
        <fullName evidence="2">Uncharacterized protein</fullName>
    </submittedName>
</protein>
<feature type="compositionally biased region" description="Polar residues" evidence="1">
    <location>
        <begin position="22"/>
        <end position="34"/>
    </location>
</feature>
<sequence>MKTQRRKAPPPPPHPAAINGPSAASTQTVGLRRI</sequence>
<reference evidence="2 3" key="1">
    <citation type="submission" date="2019-05" db="EMBL/GenBank/DDBJ databases">
        <title>Another draft genome of Portunus trituberculatus and its Hox gene families provides insights of decapod evolution.</title>
        <authorList>
            <person name="Jeong J.-H."/>
            <person name="Song I."/>
            <person name="Kim S."/>
            <person name="Choi T."/>
            <person name="Kim D."/>
            <person name="Ryu S."/>
            <person name="Kim W."/>
        </authorList>
    </citation>
    <scope>NUCLEOTIDE SEQUENCE [LARGE SCALE GENOMIC DNA]</scope>
    <source>
        <tissue evidence="2">Muscle</tissue>
    </source>
</reference>
<comment type="caution">
    <text evidence="2">The sequence shown here is derived from an EMBL/GenBank/DDBJ whole genome shotgun (WGS) entry which is preliminary data.</text>
</comment>
<evidence type="ECO:0000256" key="1">
    <source>
        <dbReference type="SAM" id="MobiDB-lite"/>
    </source>
</evidence>
<gene>
    <name evidence="2" type="ORF">E2C01_093207</name>
</gene>
<dbReference type="AlphaFoldDB" id="A0A5B7JSM2"/>
<dbReference type="Proteomes" id="UP000324222">
    <property type="component" value="Unassembled WGS sequence"/>
</dbReference>